<feature type="domain" description="Choline/carnitine acyltransferase" evidence="5">
    <location>
        <begin position="1759"/>
        <end position="1878"/>
    </location>
</feature>
<evidence type="ECO:0008006" key="9">
    <source>
        <dbReference type="Google" id="ProtNLM"/>
    </source>
</evidence>
<feature type="compositionally biased region" description="Basic and acidic residues" evidence="4">
    <location>
        <begin position="567"/>
        <end position="580"/>
    </location>
</feature>
<accession>A0A6A4RYF6</accession>
<feature type="compositionally biased region" description="Basic and acidic residues" evidence="4">
    <location>
        <begin position="907"/>
        <end position="917"/>
    </location>
</feature>
<dbReference type="EMBL" id="VEVO01000021">
    <property type="protein sequence ID" value="KAF0024360.1"/>
    <property type="molecule type" value="Genomic_DNA"/>
</dbReference>
<feature type="region of interest" description="Disordered" evidence="4">
    <location>
        <begin position="784"/>
        <end position="840"/>
    </location>
</feature>
<evidence type="ECO:0000259" key="5">
    <source>
        <dbReference type="Pfam" id="PF00755"/>
    </source>
</evidence>
<feature type="compositionally biased region" description="Low complexity" evidence="4">
    <location>
        <begin position="1311"/>
        <end position="1321"/>
    </location>
</feature>
<protein>
    <recommendedName>
        <fullName evidence="9">Choline/carnitine acyltransferase domain-containing protein</fullName>
    </recommendedName>
</protein>
<feature type="domain" description="Choline/carnitine acyltransferase" evidence="5">
    <location>
        <begin position="1515"/>
        <end position="1754"/>
    </location>
</feature>
<dbReference type="SUPFAM" id="SSF52777">
    <property type="entry name" value="CoA-dependent acyltransferases"/>
    <property type="match status" value="2"/>
</dbReference>
<dbReference type="InterPro" id="IPR025907">
    <property type="entry name" value="Phostensin/Taperin_PP1-bd_dom"/>
</dbReference>
<feature type="domain" description="Phostensin/Taperin PP1-binding" evidence="6">
    <location>
        <begin position="1280"/>
        <end position="1386"/>
    </location>
</feature>
<evidence type="ECO:0000256" key="4">
    <source>
        <dbReference type="SAM" id="MobiDB-lite"/>
    </source>
</evidence>
<dbReference type="GO" id="GO:0019902">
    <property type="term" value="F:phosphatase binding"/>
    <property type="evidence" value="ECO:0007669"/>
    <property type="project" value="InterPro"/>
</dbReference>
<dbReference type="InterPro" id="IPR039551">
    <property type="entry name" value="Cho/carn_acyl_trans"/>
</dbReference>
<reference evidence="7 8" key="1">
    <citation type="submission" date="2019-06" db="EMBL/GenBank/DDBJ databases">
        <title>Draft genomes of female and male turbot (Scophthalmus maximus).</title>
        <authorList>
            <person name="Xu H."/>
            <person name="Xu X.-W."/>
            <person name="Shao C."/>
            <person name="Chen S."/>
        </authorList>
    </citation>
    <scope>NUCLEOTIDE SEQUENCE [LARGE SCALE GENOMIC DNA]</scope>
    <source>
        <strain evidence="7">Ysfricsl-2016a</strain>
        <tissue evidence="7">Blood</tissue>
    </source>
</reference>
<evidence type="ECO:0000256" key="2">
    <source>
        <dbReference type="ARBA" id="ARBA00022679"/>
    </source>
</evidence>
<dbReference type="GO" id="GO:0004092">
    <property type="term" value="F:carnitine O-acetyltransferase activity"/>
    <property type="evidence" value="ECO:0007669"/>
    <property type="project" value="TreeGrafter"/>
</dbReference>
<dbReference type="Pfam" id="PF00755">
    <property type="entry name" value="Carn_acyltransf"/>
    <property type="match status" value="3"/>
</dbReference>
<proteinExistence type="inferred from homology"/>
<feature type="region of interest" description="Disordered" evidence="4">
    <location>
        <begin position="746"/>
        <end position="772"/>
    </location>
</feature>
<dbReference type="GO" id="GO:0005777">
    <property type="term" value="C:peroxisome"/>
    <property type="evidence" value="ECO:0007669"/>
    <property type="project" value="TreeGrafter"/>
</dbReference>
<dbReference type="InterPro" id="IPR023213">
    <property type="entry name" value="CAT-like_dom_sf"/>
</dbReference>
<feature type="compositionally biased region" description="Basic and acidic residues" evidence="4">
    <location>
        <begin position="793"/>
        <end position="815"/>
    </location>
</feature>
<comment type="similarity">
    <text evidence="1">Belongs to the carnitine/choline acetyltransferase family.</text>
</comment>
<feature type="domain" description="Choline/carnitine acyltransferase" evidence="5">
    <location>
        <begin position="1405"/>
        <end position="1513"/>
    </location>
</feature>
<feature type="region of interest" description="Disordered" evidence="4">
    <location>
        <begin position="907"/>
        <end position="940"/>
    </location>
</feature>
<feature type="region of interest" description="Disordered" evidence="4">
    <location>
        <begin position="648"/>
        <end position="674"/>
    </location>
</feature>
<dbReference type="Pfam" id="PF13914">
    <property type="entry name" value="Phostensin"/>
    <property type="match status" value="1"/>
</dbReference>
<feature type="compositionally biased region" description="Basic and acidic residues" evidence="4">
    <location>
        <begin position="1027"/>
        <end position="1057"/>
    </location>
</feature>
<feature type="compositionally biased region" description="Basic and acidic residues" evidence="4">
    <location>
        <begin position="1188"/>
        <end position="1201"/>
    </location>
</feature>
<keyword evidence="3" id="KW-0012">Acyltransferase</keyword>
<dbReference type="Gene3D" id="3.30.559.10">
    <property type="entry name" value="Chloramphenicol acetyltransferase-like domain"/>
    <property type="match status" value="3"/>
</dbReference>
<dbReference type="InterPro" id="IPR000542">
    <property type="entry name" value="Carn_acyl_trans"/>
</dbReference>
<evidence type="ECO:0000256" key="1">
    <source>
        <dbReference type="ARBA" id="ARBA00005232"/>
    </source>
</evidence>
<feature type="region of interest" description="Disordered" evidence="4">
    <location>
        <begin position="1156"/>
        <end position="1213"/>
    </location>
</feature>
<evidence type="ECO:0000256" key="3">
    <source>
        <dbReference type="ARBA" id="ARBA00023315"/>
    </source>
</evidence>
<evidence type="ECO:0000313" key="8">
    <source>
        <dbReference type="Proteomes" id="UP000438429"/>
    </source>
</evidence>
<feature type="compositionally biased region" description="Gly residues" evidence="4">
    <location>
        <begin position="1301"/>
        <end position="1310"/>
    </location>
</feature>
<organism evidence="7 8">
    <name type="scientific">Scophthalmus maximus</name>
    <name type="common">Turbot</name>
    <name type="synonym">Psetta maxima</name>
    <dbReference type="NCBI Taxonomy" id="52904"/>
    <lineage>
        <taxon>Eukaryota</taxon>
        <taxon>Metazoa</taxon>
        <taxon>Chordata</taxon>
        <taxon>Craniata</taxon>
        <taxon>Vertebrata</taxon>
        <taxon>Euteleostomi</taxon>
        <taxon>Actinopterygii</taxon>
        <taxon>Neopterygii</taxon>
        <taxon>Teleostei</taxon>
        <taxon>Neoteleostei</taxon>
        <taxon>Acanthomorphata</taxon>
        <taxon>Carangaria</taxon>
        <taxon>Pleuronectiformes</taxon>
        <taxon>Pleuronectoidei</taxon>
        <taxon>Scophthalmidae</taxon>
        <taxon>Scophthalmus</taxon>
    </lineage>
</organism>
<dbReference type="PANTHER" id="PTHR22589:SF47">
    <property type="entry name" value="CHOLINE_CARNITINE ACYLTRANSFERASE DOMAIN-CONTAINING PROTEIN"/>
    <property type="match status" value="1"/>
</dbReference>
<feature type="compositionally biased region" description="Polar residues" evidence="4">
    <location>
        <begin position="1230"/>
        <end position="1240"/>
    </location>
</feature>
<name>A0A6A4RYF6_SCOMX</name>
<keyword evidence="2" id="KW-0808">Transferase</keyword>
<feature type="compositionally biased region" description="Low complexity" evidence="4">
    <location>
        <begin position="1073"/>
        <end position="1084"/>
    </location>
</feature>
<evidence type="ECO:0000259" key="6">
    <source>
        <dbReference type="Pfam" id="PF13914"/>
    </source>
</evidence>
<dbReference type="Proteomes" id="UP000438429">
    <property type="component" value="Unassembled WGS sequence"/>
</dbReference>
<sequence>MISSCVRPNGQKINYCKKIYNPVIVYCFTLIEFLTSPRGFEEDERQPFCPETCTLSVMSVSSLPEWKQLLLEKKRREEEERERREKEEEEKLASMPAWKRGIIQRRKAKQDSVGDREKERDVCFLQVDFRPASDGLSDTDSSMTVNLCSEPSLSPDPGLWLDADPKPESQVSVETIVPLHENPFIRTQSAWRKGRDADVGSEPDSKEKEKLNPRGQDGEPGRGRHMELKRERFRDLSEGREKERSRDRSQGRERDNSRERWEKDKSQWKESAKDATREREFLKVRKDEEEKETDPPSGSVSPHVPCLRTIRADNIIIIEQDRKGSDDRKGIWREMERERPEEDHQVKRGMKMDLREILAGGGSVTEIRASEVLIIQPSANPEERNTGGKGREDGEMKCSLDMRRESRELRTDISWLREKEKERPWGQATVIKEGLKDSSDDNVFLERGGRVSQLLSKFGELPKPPSRSKSSDNFLRPGRRKYSDEDDQQSEERRADGRNMLLKGVPKRSFSFSDRVVCAKENGLGDESCYERKTRERTHSDKSVAPWLEVATAKIKMGCALLLDKDKSGKHRDGYGKTNEKGGPSQKRSDAETCVSIQHRSEVKKVEHIDKRAAEKLVDGNGDEGFTAVSVKNTEGISFARRIPIRQDGKTRAEREAKRSLERELSVEKDPEEGVQIEAQLGDKKGADFLRADGFESAIPLETMQNYVMAPSADAASPRLTAESHYRHESAFAECSSLLCTVTDKARDPHRGPEWSGAGPQGPYQAHSVLSQQTEDLLSKIEKIGDTTVYSSERGDRAYNDSPEPPKECKKEGQHYDVGSESLIHDATPRSPKRVAPPGPLEIQIPRTVFYVAEEVAERKKVVGQNNEERDWEGGQGVERRDSWRIGKPLSRIESLREKIRQKELERLRPRETRDGEGSEAAEVNETQTAGERYDERGSEIEPEWEAAAHMRKKVVEADTVQEDAAAQTSMAGFDVTQEVMKTYPQLPVSVPHSEADRGEEVTSGYATAAAEVISDRAQISDEEDDPLQHEEEQLRCDKGRRESREEEREVEEKALSEEEAEEYTSPLDPKQSLSPSPSHPNSLAAMSRIYNLESVRSRSGLCLRERTVDIPSVQLVKVKTHISNAQQGDSKALAGEDICAVQKIQRQIEQFQLKEQEALKSSTSPSTSLKDRETKRQQSPRGGSKHQVKDDFQTQEKDQSESNYKASPLRVCSPTSQLKQTITVNHSFLRTQSPDNSLRPSDCAPTRAPSPSSPSPTQSPSVSPSPSPSPTLFSIRSASGGKVKRGATITINPKRNAAGERGGGGGTGSTAGSTTSAESTPAKTPMQQAQVAPAAAEPMKKKYPTVEEIQVIGGYQNLEKSCLVKYRGTTKRVKVCFDEDQLEQVSWGQELRFSSSSSSVPPQPVPPLAHTLQGYLRALEPLLPADELSHTRRMVHEFGRPGGLGAQLQDGLERRARHSRNWWAYLESRQPLPVHSNPAISLPRRDYNDWRSQLVFASKLIAAVLDFRAKINAIPGPKHDHIAHHGRSRRFPAHITVVRNYQFFQLDVYNSDGSRLTESQIHSQLLRIRSQSWKTDKEPMGILTSEHRHTWGQAYNRLLRDNIVFFFVYASRKAAQILHGGGTFSNSGNRWFDKTLQFVVGEDGSWGLLYEQATAEGPPIATLLDHILQYCEKPDPKRAPLVPLSMPKKLYFHIDREIKRDIEHAKQNLDILINDLDVNVFNFKRFGKELPKEHGLSPNAFIQVALQLAYYRFGDINREVKLQLFREAVDAYTALTDLTLNGHGVDQHLLGLKLQAIEKGMTIPKIFMDTAYGLATHWKLRTGQVPANTDSVMCFGPLVPDGYAICYNPQADHVHFSITAFNCCEETHAETLAVTLKDTLCQLQELLQPTV</sequence>
<evidence type="ECO:0000313" key="7">
    <source>
        <dbReference type="EMBL" id="KAF0024360.1"/>
    </source>
</evidence>
<feature type="region of interest" description="Disordered" evidence="4">
    <location>
        <begin position="1230"/>
        <end position="1327"/>
    </location>
</feature>
<feature type="region of interest" description="Disordered" evidence="4">
    <location>
        <begin position="567"/>
        <end position="592"/>
    </location>
</feature>
<dbReference type="GO" id="GO:0019254">
    <property type="term" value="P:carnitine metabolic process, CoA-linked"/>
    <property type="evidence" value="ECO:0007669"/>
    <property type="project" value="TreeGrafter"/>
</dbReference>
<dbReference type="PANTHER" id="PTHR22589">
    <property type="entry name" value="CARNITINE O-ACYLTRANSFERASE"/>
    <property type="match status" value="1"/>
</dbReference>
<dbReference type="InterPro" id="IPR042231">
    <property type="entry name" value="Cho/carn_acyl_trans_2"/>
</dbReference>
<feature type="region of interest" description="Disordered" evidence="4">
    <location>
        <begin position="174"/>
        <end position="306"/>
    </location>
</feature>
<feature type="region of interest" description="Disordered" evidence="4">
    <location>
        <begin position="457"/>
        <end position="500"/>
    </location>
</feature>
<feature type="compositionally biased region" description="Basic and acidic residues" evidence="4">
    <location>
        <begin position="193"/>
        <end position="288"/>
    </location>
</feature>
<gene>
    <name evidence="7" type="ORF">F2P81_023162</name>
</gene>
<feature type="compositionally biased region" description="Basic and acidic residues" evidence="4">
    <location>
        <begin position="648"/>
        <end position="669"/>
    </location>
</feature>
<dbReference type="Gene3D" id="3.30.559.70">
    <property type="entry name" value="Choline/Carnitine o-acyltransferase, domain 2"/>
    <property type="match status" value="2"/>
</dbReference>
<comment type="caution">
    <text evidence="7">The sequence shown here is derived from an EMBL/GenBank/DDBJ whole genome shotgun (WGS) entry which is preliminary data.</text>
</comment>
<feature type="compositionally biased region" description="Low complexity" evidence="4">
    <location>
        <begin position="1160"/>
        <end position="1169"/>
    </location>
</feature>
<feature type="region of interest" description="Disordered" evidence="4">
    <location>
        <begin position="987"/>
        <end position="1084"/>
    </location>
</feature>